<comment type="caution">
    <text evidence="2">The sequence shown here is derived from an EMBL/GenBank/DDBJ whole genome shotgun (WGS) entry which is preliminary data.</text>
</comment>
<gene>
    <name evidence="2" type="ORF">C8035_v011371</name>
</gene>
<dbReference type="Proteomes" id="UP000295083">
    <property type="component" value="Unassembled WGS sequence"/>
</dbReference>
<proteinExistence type="predicted"/>
<evidence type="ECO:0000313" key="3">
    <source>
        <dbReference type="Proteomes" id="UP000295083"/>
    </source>
</evidence>
<dbReference type="AlphaFoldDB" id="A0A4R8Q6M4"/>
<reference evidence="2 3" key="1">
    <citation type="submission" date="2018-11" db="EMBL/GenBank/DDBJ databases">
        <title>Genome sequence and assembly of Colletotrichum spinosum.</title>
        <authorList>
            <person name="Gan P."/>
            <person name="Shirasu K."/>
        </authorList>
    </citation>
    <scope>NUCLEOTIDE SEQUENCE [LARGE SCALE GENOMIC DNA]</scope>
    <source>
        <strain evidence="2 3">CBS 515.97</strain>
    </source>
</reference>
<dbReference type="EMBL" id="QAPG01000281">
    <property type="protein sequence ID" value="TDZ29413.1"/>
    <property type="molecule type" value="Genomic_DNA"/>
</dbReference>
<protein>
    <submittedName>
        <fullName evidence="2">Uncharacterized protein</fullName>
    </submittedName>
</protein>
<evidence type="ECO:0000256" key="1">
    <source>
        <dbReference type="SAM" id="MobiDB-lite"/>
    </source>
</evidence>
<organism evidence="2 3">
    <name type="scientific">Colletotrichum spinosum</name>
    <dbReference type="NCBI Taxonomy" id="1347390"/>
    <lineage>
        <taxon>Eukaryota</taxon>
        <taxon>Fungi</taxon>
        <taxon>Dikarya</taxon>
        <taxon>Ascomycota</taxon>
        <taxon>Pezizomycotina</taxon>
        <taxon>Sordariomycetes</taxon>
        <taxon>Hypocreomycetidae</taxon>
        <taxon>Glomerellales</taxon>
        <taxon>Glomerellaceae</taxon>
        <taxon>Colletotrichum</taxon>
        <taxon>Colletotrichum orbiculare species complex</taxon>
    </lineage>
</organism>
<feature type="region of interest" description="Disordered" evidence="1">
    <location>
        <begin position="1"/>
        <end position="27"/>
    </location>
</feature>
<accession>A0A4R8Q6M4</accession>
<feature type="region of interest" description="Disordered" evidence="1">
    <location>
        <begin position="162"/>
        <end position="202"/>
    </location>
</feature>
<evidence type="ECO:0000313" key="2">
    <source>
        <dbReference type="EMBL" id="TDZ29413.1"/>
    </source>
</evidence>
<name>A0A4R8Q6M4_9PEZI</name>
<sequence length="202" mass="23692">MKYPDQDQKHNQEKPSQDHDQKLDRAAAEAEAIATRVLQDQKTSDKPSTLQFIDARIENNRVEIERQIPWVVLYVTPDMWDRAKDQYKTREECTMLIPTEEYLDNYRNLLRAELHEQARLEALRVAAEEAEEIKMAQEIQEARTRHKRSEAEGYKSEPMMFYVDPNGEQPEAEVDNQTEVAAREGGPPEGWMEFESDFVTYK</sequence>
<keyword evidence="3" id="KW-1185">Reference proteome</keyword>